<name>A0A9Q4L603_9EURY</name>
<keyword evidence="3" id="KW-1185">Reference proteome</keyword>
<proteinExistence type="predicted"/>
<feature type="domain" description="DUF8158" evidence="1">
    <location>
        <begin position="1"/>
        <end position="108"/>
    </location>
</feature>
<dbReference type="Pfam" id="PF26488">
    <property type="entry name" value="DUF8158"/>
    <property type="match status" value="1"/>
</dbReference>
<reference evidence="2" key="1">
    <citation type="submission" date="2022-06" db="EMBL/GenBank/DDBJ databases">
        <title>Natrinema sp. a new haloarchaeum isolate from saline soil.</title>
        <authorList>
            <person name="Strakova D."/>
            <person name="Galisteo C."/>
            <person name="Sanchez-Porro C."/>
            <person name="Ventosa A."/>
        </authorList>
    </citation>
    <scope>NUCLEOTIDE SEQUENCE</scope>
    <source>
        <strain evidence="2">S1CR25-10</strain>
    </source>
</reference>
<dbReference type="AlphaFoldDB" id="A0A9Q4L603"/>
<dbReference type="Proteomes" id="UP001154061">
    <property type="component" value="Unassembled WGS sequence"/>
</dbReference>
<dbReference type="RefSeq" id="WP_277524815.1">
    <property type="nucleotide sequence ID" value="NZ_JAMQOT010000013.1"/>
</dbReference>
<dbReference type="InterPro" id="IPR058471">
    <property type="entry name" value="DUF8158"/>
</dbReference>
<sequence>MADSDALYDVRERTKNPEHASVDDVVELILERAQHPRTEHRDAHLDEMMTTVVDRYGTEPVRTVIHRILVDHYPFRTATHDLEMRNVDGIRIGTAASQFLEELNAQRNNRV</sequence>
<evidence type="ECO:0000313" key="2">
    <source>
        <dbReference type="EMBL" id="MDF9748252.1"/>
    </source>
</evidence>
<gene>
    <name evidence="2" type="ORF">NDI89_22045</name>
</gene>
<evidence type="ECO:0000259" key="1">
    <source>
        <dbReference type="Pfam" id="PF26488"/>
    </source>
</evidence>
<protein>
    <recommendedName>
        <fullName evidence="1">DUF8158 domain-containing protein</fullName>
    </recommendedName>
</protein>
<accession>A0A9Q4L603</accession>
<organism evidence="2 3">
    <name type="scientific">Natrinema salsiterrestre</name>
    <dbReference type="NCBI Taxonomy" id="2950540"/>
    <lineage>
        <taxon>Archaea</taxon>
        <taxon>Methanobacteriati</taxon>
        <taxon>Methanobacteriota</taxon>
        <taxon>Stenosarchaea group</taxon>
        <taxon>Halobacteria</taxon>
        <taxon>Halobacteriales</taxon>
        <taxon>Natrialbaceae</taxon>
        <taxon>Natrinema</taxon>
    </lineage>
</organism>
<evidence type="ECO:0000313" key="3">
    <source>
        <dbReference type="Proteomes" id="UP001154061"/>
    </source>
</evidence>
<dbReference type="EMBL" id="JAMQOT010000013">
    <property type="protein sequence ID" value="MDF9748252.1"/>
    <property type="molecule type" value="Genomic_DNA"/>
</dbReference>
<comment type="caution">
    <text evidence="2">The sequence shown here is derived from an EMBL/GenBank/DDBJ whole genome shotgun (WGS) entry which is preliminary data.</text>
</comment>